<name>F4L662_HALH1</name>
<dbReference type="Gene3D" id="3.40.630.30">
    <property type="match status" value="1"/>
</dbReference>
<evidence type="ECO:0000259" key="2">
    <source>
        <dbReference type="PROSITE" id="PS51186"/>
    </source>
</evidence>
<dbReference type="eggNOG" id="COG1670">
    <property type="taxonomic scope" value="Bacteria"/>
</dbReference>
<dbReference type="CDD" id="cd04301">
    <property type="entry name" value="NAT_SF"/>
    <property type="match status" value="1"/>
</dbReference>
<reference evidence="3 4" key="1">
    <citation type="journal article" date="2011" name="Stand. Genomic Sci.">
        <title>Complete genome sequence of Haliscomenobacter hydrossis type strain (O).</title>
        <authorList>
            <consortium name="US DOE Joint Genome Institute (JGI-PGF)"/>
            <person name="Daligault H."/>
            <person name="Lapidus A."/>
            <person name="Zeytun A."/>
            <person name="Nolan M."/>
            <person name="Lucas S."/>
            <person name="Del Rio T.G."/>
            <person name="Tice H."/>
            <person name="Cheng J.F."/>
            <person name="Tapia R."/>
            <person name="Han C."/>
            <person name="Goodwin L."/>
            <person name="Pitluck S."/>
            <person name="Liolios K."/>
            <person name="Pagani I."/>
            <person name="Ivanova N."/>
            <person name="Huntemann M."/>
            <person name="Mavromatis K."/>
            <person name="Mikhailova N."/>
            <person name="Pati A."/>
            <person name="Chen A."/>
            <person name="Palaniappan K."/>
            <person name="Land M."/>
            <person name="Hauser L."/>
            <person name="Brambilla E.M."/>
            <person name="Rohde M."/>
            <person name="Verbarg S."/>
            <person name="Goker M."/>
            <person name="Bristow J."/>
            <person name="Eisen J.A."/>
            <person name="Markowitz V."/>
            <person name="Hugenholtz P."/>
            <person name="Kyrpides N.C."/>
            <person name="Klenk H.P."/>
            <person name="Woyke T."/>
        </authorList>
    </citation>
    <scope>NUCLEOTIDE SEQUENCE [LARGE SCALE GENOMIC DNA]</scope>
    <source>
        <strain evidence="4">ATCC 27775 / DSM 1100 / LMG 10767 / O</strain>
    </source>
</reference>
<dbReference type="HOGENOM" id="CLU_013985_12_0_10"/>
<dbReference type="OrthoDB" id="9788755at2"/>
<accession>F4L662</accession>
<protein>
    <submittedName>
        <fullName evidence="3">GCN5-related N-acetyltransferase</fullName>
    </submittedName>
</protein>
<dbReference type="GO" id="GO:0016410">
    <property type="term" value="F:N-acyltransferase activity"/>
    <property type="evidence" value="ECO:0007669"/>
    <property type="project" value="TreeGrafter"/>
</dbReference>
<dbReference type="GO" id="GO:0046677">
    <property type="term" value="P:response to antibiotic"/>
    <property type="evidence" value="ECO:0007669"/>
    <property type="project" value="UniProtKB-KW"/>
</dbReference>
<evidence type="ECO:0000313" key="3">
    <source>
        <dbReference type="EMBL" id="AEE54080.1"/>
    </source>
</evidence>
<dbReference type="Pfam" id="PF13523">
    <property type="entry name" value="Acetyltransf_8"/>
    <property type="match status" value="1"/>
</dbReference>
<sequence>MTTFQSNIQLRPAGLQDLALLQHWDTQPHVWNSDPDDAWNWPEELTHDPEWREQLIAELDGRPIGFVQIIDPFLEDSQYWGDVPANLRAIDIWIGEAEDLGKGYGTVMMKLALERCFALPEVTAVLIDPLASNIRAIRFYERLGFEFVERRMFDEDDCAVYWMRREIWTQRMGIHQSSK</sequence>
<dbReference type="PANTHER" id="PTHR31438">
    <property type="entry name" value="LYSINE N-ACYLTRANSFERASE C17G9.06C-RELATED"/>
    <property type="match status" value="1"/>
</dbReference>
<keyword evidence="4" id="KW-1185">Reference proteome</keyword>
<dbReference type="InterPro" id="IPR016181">
    <property type="entry name" value="Acyl_CoA_acyltransferase"/>
</dbReference>
<dbReference type="STRING" id="760192.Halhy_6260"/>
<dbReference type="AlphaFoldDB" id="F4L662"/>
<feature type="domain" description="N-acetyltransferase" evidence="2">
    <location>
        <begin position="8"/>
        <end position="168"/>
    </location>
</feature>
<dbReference type="EMBL" id="CP002691">
    <property type="protein sequence ID" value="AEE54080.1"/>
    <property type="molecule type" value="Genomic_DNA"/>
</dbReference>
<dbReference type="PROSITE" id="PS51186">
    <property type="entry name" value="GNAT"/>
    <property type="match status" value="1"/>
</dbReference>
<dbReference type="Proteomes" id="UP000008461">
    <property type="component" value="Chromosome"/>
</dbReference>
<reference key="2">
    <citation type="submission" date="2011-04" db="EMBL/GenBank/DDBJ databases">
        <title>Complete sequence of chromosome of Haliscomenobacter hydrossis DSM 1100.</title>
        <authorList>
            <consortium name="US DOE Joint Genome Institute (JGI-PGF)"/>
            <person name="Lucas S."/>
            <person name="Han J."/>
            <person name="Lapidus A."/>
            <person name="Bruce D."/>
            <person name="Goodwin L."/>
            <person name="Pitluck S."/>
            <person name="Peters L."/>
            <person name="Kyrpides N."/>
            <person name="Mavromatis K."/>
            <person name="Ivanova N."/>
            <person name="Ovchinnikova G."/>
            <person name="Pagani I."/>
            <person name="Daligault H."/>
            <person name="Detter J.C."/>
            <person name="Han C."/>
            <person name="Land M."/>
            <person name="Hauser L."/>
            <person name="Markowitz V."/>
            <person name="Cheng J.-F."/>
            <person name="Hugenholtz P."/>
            <person name="Woyke T."/>
            <person name="Wu D."/>
            <person name="Verbarg S."/>
            <person name="Frueling A."/>
            <person name="Brambilla E."/>
            <person name="Klenk H.-P."/>
            <person name="Eisen J.A."/>
        </authorList>
    </citation>
    <scope>NUCLEOTIDE SEQUENCE</scope>
    <source>
        <strain>DSM 1100</strain>
    </source>
</reference>
<dbReference type="KEGG" id="hhy:Halhy_6260"/>
<dbReference type="PANTHER" id="PTHR31438:SF1">
    <property type="entry name" value="LYSINE N-ACYLTRANSFERASE C17G9.06C-RELATED"/>
    <property type="match status" value="1"/>
</dbReference>
<dbReference type="InterPro" id="IPR000182">
    <property type="entry name" value="GNAT_dom"/>
</dbReference>
<evidence type="ECO:0000313" key="4">
    <source>
        <dbReference type="Proteomes" id="UP000008461"/>
    </source>
</evidence>
<keyword evidence="1" id="KW-0046">Antibiotic resistance</keyword>
<gene>
    <name evidence="3" type="ordered locus">Halhy_6260</name>
</gene>
<organism evidence="3 4">
    <name type="scientific">Haliscomenobacter hydrossis (strain ATCC 27775 / DSM 1100 / LMG 10767 / O)</name>
    <dbReference type="NCBI Taxonomy" id="760192"/>
    <lineage>
        <taxon>Bacteria</taxon>
        <taxon>Pseudomonadati</taxon>
        <taxon>Bacteroidota</taxon>
        <taxon>Saprospiria</taxon>
        <taxon>Saprospirales</taxon>
        <taxon>Haliscomenobacteraceae</taxon>
        <taxon>Haliscomenobacter</taxon>
    </lineage>
</organism>
<dbReference type="SUPFAM" id="SSF55729">
    <property type="entry name" value="Acyl-CoA N-acyltransferases (Nat)"/>
    <property type="match status" value="1"/>
</dbReference>
<proteinExistence type="predicted"/>
<dbReference type="RefSeq" id="WP_013768601.1">
    <property type="nucleotide sequence ID" value="NC_015510.1"/>
</dbReference>
<evidence type="ECO:0000256" key="1">
    <source>
        <dbReference type="ARBA" id="ARBA00023251"/>
    </source>
</evidence>